<dbReference type="PROSITE" id="PS50097">
    <property type="entry name" value="BTB"/>
    <property type="match status" value="1"/>
</dbReference>
<feature type="domain" description="BTB" evidence="1">
    <location>
        <begin position="206"/>
        <end position="273"/>
    </location>
</feature>
<evidence type="ECO:0000313" key="3">
    <source>
        <dbReference type="Proteomes" id="UP001054945"/>
    </source>
</evidence>
<reference evidence="2 3" key="1">
    <citation type="submission" date="2021-06" db="EMBL/GenBank/DDBJ databases">
        <title>Caerostris extrusa draft genome.</title>
        <authorList>
            <person name="Kono N."/>
            <person name="Arakawa K."/>
        </authorList>
    </citation>
    <scope>NUCLEOTIDE SEQUENCE [LARGE SCALE GENOMIC DNA]</scope>
</reference>
<dbReference type="Gene3D" id="3.30.710.10">
    <property type="entry name" value="Potassium Channel Kv1.1, Chain A"/>
    <property type="match status" value="1"/>
</dbReference>
<protein>
    <submittedName>
        <fullName evidence="2">Speckle-type POZ protein-like</fullName>
    </submittedName>
</protein>
<organism evidence="2 3">
    <name type="scientific">Caerostris extrusa</name>
    <name type="common">Bark spider</name>
    <name type="synonym">Caerostris bankana</name>
    <dbReference type="NCBI Taxonomy" id="172846"/>
    <lineage>
        <taxon>Eukaryota</taxon>
        <taxon>Metazoa</taxon>
        <taxon>Ecdysozoa</taxon>
        <taxon>Arthropoda</taxon>
        <taxon>Chelicerata</taxon>
        <taxon>Arachnida</taxon>
        <taxon>Araneae</taxon>
        <taxon>Araneomorphae</taxon>
        <taxon>Entelegynae</taxon>
        <taxon>Araneoidea</taxon>
        <taxon>Araneidae</taxon>
        <taxon>Caerostris</taxon>
    </lineage>
</organism>
<comment type="caution">
    <text evidence="2">The sequence shown here is derived from an EMBL/GenBank/DDBJ whole genome shotgun (WGS) entry which is preliminary data.</text>
</comment>
<dbReference type="Proteomes" id="UP001054945">
    <property type="component" value="Unassembled WGS sequence"/>
</dbReference>
<proteinExistence type="predicted"/>
<dbReference type="InterPro" id="IPR011333">
    <property type="entry name" value="SKP1/BTB/POZ_sf"/>
</dbReference>
<dbReference type="EMBL" id="BPLR01008116">
    <property type="protein sequence ID" value="GIY22213.1"/>
    <property type="molecule type" value="Genomic_DNA"/>
</dbReference>
<sequence length="367" mass="41731">MWRSDGKSIESEQLHARTIIRVMRRSFTWNIEKFSSLEPGLKNTFSIRSLAKNVLMLFELCITGGQCSEEVVNISLKPSDDNIKFLTFKSFVVDSKGNQVECASHEFWSDDIKDGAKLTLLLTKKKLMESKALYLPNDVLSLRCECDFSTGIALEEINKVDFGTISSQTRNEVMENEYRPVVAKPAEISLALTEDLKAMYDDGLISDTELRTKTRKFPAHKNILSARSPVFKAMFSSDMLENSKGCVDIEDLEDETVHAMLVYMYTDSMKETSWKSIVQLFAAADKYAIISLKNKCSSFLKENLSEENVCEILVMADRHQEGDLKAVVENYIISRDKDIFGSVEWKRLMDTNPKLAAETMFKKVYGN</sequence>
<accession>A0AAV4RJT8</accession>
<name>A0AAV4RJT8_CAEEX</name>
<keyword evidence="3" id="KW-1185">Reference proteome</keyword>
<evidence type="ECO:0000313" key="2">
    <source>
        <dbReference type="EMBL" id="GIY22213.1"/>
    </source>
</evidence>
<dbReference type="PANTHER" id="PTHR24413">
    <property type="entry name" value="SPECKLE-TYPE POZ PROTEIN"/>
    <property type="match status" value="1"/>
</dbReference>
<gene>
    <name evidence="2" type="primary">spopl</name>
    <name evidence="2" type="ORF">CEXT_230851</name>
</gene>
<dbReference type="Gene3D" id="1.25.40.420">
    <property type="match status" value="1"/>
</dbReference>
<evidence type="ECO:0000259" key="1">
    <source>
        <dbReference type="PROSITE" id="PS50097"/>
    </source>
</evidence>
<dbReference type="InterPro" id="IPR000210">
    <property type="entry name" value="BTB/POZ_dom"/>
</dbReference>
<dbReference type="SUPFAM" id="SSF54695">
    <property type="entry name" value="POZ domain"/>
    <property type="match status" value="1"/>
</dbReference>
<dbReference type="SMART" id="SM00225">
    <property type="entry name" value="BTB"/>
    <property type="match status" value="1"/>
</dbReference>
<dbReference type="AlphaFoldDB" id="A0AAV4RJT8"/>
<dbReference type="Pfam" id="PF00651">
    <property type="entry name" value="BTB"/>
    <property type="match status" value="1"/>
</dbReference>